<sequence>MMRVAPGLWRRWAVVAIAVVSSTMLADARSAQTIQPAGVTLAFAQTMSWLDKSHFAVGRWDGVISIFRIPHADESGPVVTEAMALPSGRGVEMVAAVDDSTIASSDTADSIVIWHRKTDPASNRGRSFEISERLSYDAKYGTANSGLAATVSGRDYLVTGHENGFVLYWSKMPDGAFKLAKVIDDKSPAAPANPWGLRNVRGLAFWRNLILTGSEDGDIAALSVPDGGEVFRVRYNDKAQRGINNISVLGDLLLVANCAVGLTDKNVWLFDLSSGKPVLSDAENLAVDLTKSQVFDFDAVLAEGESGPIFFSSTEEGLLWEGDVSRGRLIVTGVTKSSPEGGSVIAVGPDDDLIAVATYAIRLFKTK</sequence>
<name>A0A366F7E6_9HYPH</name>
<dbReference type="Gene3D" id="2.130.10.10">
    <property type="entry name" value="YVTN repeat-like/Quinoprotein amine dehydrogenase"/>
    <property type="match status" value="2"/>
</dbReference>
<dbReference type="EMBL" id="QNRK01000018">
    <property type="protein sequence ID" value="RBP10581.1"/>
    <property type="molecule type" value="Genomic_DNA"/>
</dbReference>
<dbReference type="RefSeq" id="WP_113890407.1">
    <property type="nucleotide sequence ID" value="NZ_QNRK01000018.1"/>
</dbReference>
<feature type="chain" id="PRO_5017001593" description="WD40 repeat domain-containing protein" evidence="1">
    <location>
        <begin position="27"/>
        <end position="367"/>
    </location>
</feature>
<evidence type="ECO:0000256" key="1">
    <source>
        <dbReference type="SAM" id="SignalP"/>
    </source>
</evidence>
<evidence type="ECO:0000313" key="2">
    <source>
        <dbReference type="EMBL" id="RBP10581.1"/>
    </source>
</evidence>
<protein>
    <recommendedName>
        <fullName evidence="4">WD40 repeat domain-containing protein</fullName>
    </recommendedName>
</protein>
<keyword evidence="3" id="KW-1185">Reference proteome</keyword>
<evidence type="ECO:0000313" key="3">
    <source>
        <dbReference type="Proteomes" id="UP000253529"/>
    </source>
</evidence>
<gene>
    <name evidence="2" type="ORF">DFR50_11867</name>
</gene>
<dbReference type="OrthoDB" id="3504593at2"/>
<reference evidence="2 3" key="1">
    <citation type="submission" date="2018-06" db="EMBL/GenBank/DDBJ databases">
        <title>Genomic Encyclopedia of Type Strains, Phase IV (KMG-IV): sequencing the most valuable type-strain genomes for metagenomic binning, comparative biology and taxonomic classification.</title>
        <authorList>
            <person name="Goeker M."/>
        </authorList>
    </citation>
    <scope>NUCLEOTIDE SEQUENCE [LARGE SCALE GENOMIC DNA]</scope>
    <source>
        <strain evidence="2 3">DSM 24875</strain>
    </source>
</reference>
<dbReference type="AlphaFoldDB" id="A0A366F7E6"/>
<organism evidence="2 3">
    <name type="scientific">Roseiarcus fermentans</name>
    <dbReference type="NCBI Taxonomy" id="1473586"/>
    <lineage>
        <taxon>Bacteria</taxon>
        <taxon>Pseudomonadati</taxon>
        <taxon>Pseudomonadota</taxon>
        <taxon>Alphaproteobacteria</taxon>
        <taxon>Hyphomicrobiales</taxon>
        <taxon>Roseiarcaceae</taxon>
        <taxon>Roseiarcus</taxon>
    </lineage>
</organism>
<dbReference type="SUPFAM" id="SSF50978">
    <property type="entry name" value="WD40 repeat-like"/>
    <property type="match status" value="1"/>
</dbReference>
<keyword evidence="1" id="KW-0732">Signal</keyword>
<feature type="signal peptide" evidence="1">
    <location>
        <begin position="1"/>
        <end position="26"/>
    </location>
</feature>
<comment type="caution">
    <text evidence="2">The sequence shown here is derived from an EMBL/GenBank/DDBJ whole genome shotgun (WGS) entry which is preliminary data.</text>
</comment>
<dbReference type="InterPro" id="IPR036322">
    <property type="entry name" value="WD40_repeat_dom_sf"/>
</dbReference>
<proteinExistence type="predicted"/>
<accession>A0A366F7E6</accession>
<dbReference type="Proteomes" id="UP000253529">
    <property type="component" value="Unassembled WGS sequence"/>
</dbReference>
<evidence type="ECO:0008006" key="4">
    <source>
        <dbReference type="Google" id="ProtNLM"/>
    </source>
</evidence>
<dbReference type="InterPro" id="IPR015943">
    <property type="entry name" value="WD40/YVTN_repeat-like_dom_sf"/>
</dbReference>